<organism evidence="5 6">
    <name type="scientific">Terribacillus aidingensis</name>
    <dbReference type="NCBI Taxonomy" id="586416"/>
    <lineage>
        <taxon>Bacteria</taxon>
        <taxon>Bacillati</taxon>
        <taxon>Bacillota</taxon>
        <taxon>Bacilli</taxon>
        <taxon>Bacillales</taxon>
        <taxon>Bacillaceae</taxon>
        <taxon>Terribacillus</taxon>
    </lineage>
</organism>
<comment type="subcellular location">
    <subcellularLocation>
        <location evidence="1">Endomembrane system</location>
        <topology evidence="1">Multi-pass membrane protein</topology>
    </subcellularLocation>
</comment>
<feature type="transmembrane region" description="Helical" evidence="3">
    <location>
        <begin position="122"/>
        <end position="138"/>
    </location>
</feature>
<reference evidence="6" key="1">
    <citation type="submission" date="2017-09" db="EMBL/GenBank/DDBJ databases">
        <authorList>
            <person name="Varghese N."/>
            <person name="Submissions S."/>
        </authorList>
    </citation>
    <scope>NUCLEOTIDE SEQUENCE [LARGE SCALE GENOMIC DNA]</scope>
    <source>
        <strain evidence="6">CGMCC 1.8913</strain>
    </source>
</reference>
<protein>
    <submittedName>
        <fullName evidence="5">Uncharacterized membrane protein</fullName>
    </submittedName>
</protein>
<feature type="transmembrane region" description="Helical" evidence="3">
    <location>
        <begin position="94"/>
        <end position="113"/>
    </location>
</feature>
<evidence type="ECO:0000259" key="4">
    <source>
        <dbReference type="Pfam" id="PF00892"/>
    </source>
</evidence>
<evidence type="ECO:0000256" key="2">
    <source>
        <dbReference type="ARBA" id="ARBA00007362"/>
    </source>
</evidence>
<dbReference type="Proteomes" id="UP000219356">
    <property type="component" value="Unassembled WGS sequence"/>
</dbReference>
<gene>
    <name evidence="5" type="ORF">SAMN05421503_3237</name>
</gene>
<evidence type="ECO:0000313" key="5">
    <source>
        <dbReference type="EMBL" id="SNZ17437.1"/>
    </source>
</evidence>
<feature type="domain" description="EamA" evidence="4">
    <location>
        <begin position="6"/>
        <end position="135"/>
    </location>
</feature>
<keyword evidence="3" id="KW-0472">Membrane</keyword>
<name>A0A285P849_9BACI</name>
<keyword evidence="3" id="KW-0812">Transmembrane</keyword>
<feature type="transmembrane region" description="Helical" evidence="3">
    <location>
        <begin position="37"/>
        <end position="56"/>
    </location>
</feature>
<evidence type="ECO:0000256" key="1">
    <source>
        <dbReference type="ARBA" id="ARBA00004127"/>
    </source>
</evidence>
<evidence type="ECO:0000256" key="3">
    <source>
        <dbReference type="SAM" id="Phobius"/>
    </source>
</evidence>
<sequence>MLMEKKGHILNFISIFMMAIGPLLAKFGVLEISPAKAAIINVLVIIAACYLFGIIQRKKVAFYKDREMIFLGVLNSLGVILMYVSTSLLSPVEIGFIGRFYTVFAILLSLLLLRERILKNETIFILFAMLGIFLFRYGQCIRC</sequence>
<dbReference type="SUPFAM" id="SSF103481">
    <property type="entry name" value="Multidrug resistance efflux transporter EmrE"/>
    <property type="match status" value="1"/>
</dbReference>
<proteinExistence type="inferred from homology"/>
<feature type="transmembrane region" description="Helical" evidence="3">
    <location>
        <begin position="7"/>
        <end position="25"/>
    </location>
</feature>
<comment type="similarity">
    <text evidence="2">Belongs to the EamA transporter family.</text>
</comment>
<dbReference type="InterPro" id="IPR000620">
    <property type="entry name" value="EamA_dom"/>
</dbReference>
<keyword evidence="6" id="KW-1185">Reference proteome</keyword>
<evidence type="ECO:0000313" key="6">
    <source>
        <dbReference type="Proteomes" id="UP000219356"/>
    </source>
</evidence>
<dbReference type="AlphaFoldDB" id="A0A285P849"/>
<accession>A0A285P849</accession>
<dbReference type="InterPro" id="IPR037185">
    <property type="entry name" value="EmrE-like"/>
</dbReference>
<feature type="transmembrane region" description="Helical" evidence="3">
    <location>
        <begin position="68"/>
        <end position="88"/>
    </location>
</feature>
<dbReference type="GO" id="GO:0016020">
    <property type="term" value="C:membrane"/>
    <property type="evidence" value="ECO:0007669"/>
    <property type="project" value="InterPro"/>
</dbReference>
<dbReference type="Pfam" id="PF00892">
    <property type="entry name" value="EamA"/>
    <property type="match status" value="1"/>
</dbReference>
<keyword evidence="3" id="KW-1133">Transmembrane helix</keyword>
<dbReference type="EMBL" id="OBEK01000006">
    <property type="protein sequence ID" value="SNZ17437.1"/>
    <property type="molecule type" value="Genomic_DNA"/>
</dbReference>